<proteinExistence type="predicted"/>
<dbReference type="Proteomes" id="UP000276133">
    <property type="component" value="Unassembled WGS sequence"/>
</dbReference>
<gene>
    <name evidence="1" type="ORF">BpHYR1_033479</name>
</gene>
<accession>A0A3M7QW33</accession>
<organism evidence="1 2">
    <name type="scientific">Brachionus plicatilis</name>
    <name type="common">Marine rotifer</name>
    <name type="synonym">Brachionus muelleri</name>
    <dbReference type="NCBI Taxonomy" id="10195"/>
    <lineage>
        <taxon>Eukaryota</taxon>
        <taxon>Metazoa</taxon>
        <taxon>Spiralia</taxon>
        <taxon>Gnathifera</taxon>
        <taxon>Rotifera</taxon>
        <taxon>Eurotatoria</taxon>
        <taxon>Monogononta</taxon>
        <taxon>Pseudotrocha</taxon>
        <taxon>Ploima</taxon>
        <taxon>Brachionidae</taxon>
        <taxon>Brachionus</taxon>
    </lineage>
</organism>
<reference evidence="1 2" key="1">
    <citation type="journal article" date="2018" name="Sci. Rep.">
        <title>Genomic signatures of local adaptation to the degree of environmental predictability in rotifers.</title>
        <authorList>
            <person name="Franch-Gras L."/>
            <person name="Hahn C."/>
            <person name="Garcia-Roger E.M."/>
            <person name="Carmona M.J."/>
            <person name="Serra M."/>
            <person name="Gomez A."/>
        </authorList>
    </citation>
    <scope>NUCLEOTIDE SEQUENCE [LARGE SCALE GENOMIC DNA]</scope>
    <source>
        <strain evidence="1">HYR1</strain>
    </source>
</reference>
<evidence type="ECO:0000313" key="1">
    <source>
        <dbReference type="EMBL" id="RNA15562.1"/>
    </source>
</evidence>
<evidence type="ECO:0000313" key="2">
    <source>
        <dbReference type="Proteomes" id="UP000276133"/>
    </source>
</evidence>
<dbReference type="EMBL" id="REGN01004924">
    <property type="protein sequence ID" value="RNA15562.1"/>
    <property type="molecule type" value="Genomic_DNA"/>
</dbReference>
<comment type="caution">
    <text evidence="1">The sequence shown here is derived from an EMBL/GenBank/DDBJ whole genome shotgun (WGS) entry which is preliminary data.</text>
</comment>
<sequence>MSTDYYRVIQLNSPERVGRLRRALTKKRKYLKEQAFEQFNIPYESFHNILNDHEEDKLFIQFFQKTETTVGNGICSSFGETTKSQIQMNESLECYESASRGKRIKRRNLNKTIKDLKI</sequence>
<dbReference type="AlphaFoldDB" id="A0A3M7QW33"/>
<protein>
    <submittedName>
        <fullName evidence="1">Uncharacterized protein</fullName>
    </submittedName>
</protein>
<keyword evidence="2" id="KW-1185">Reference proteome</keyword>
<name>A0A3M7QW33_BRAPC</name>